<name>A0A1X2EGM6_9MYCO</name>
<feature type="domain" description="DUF4439" evidence="1">
    <location>
        <begin position="7"/>
        <end position="143"/>
    </location>
</feature>
<protein>
    <recommendedName>
        <fullName evidence="1">DUF4439 domain-containing protein</fullName>
    </recommendedName>
</protein>
<dbReference type="Gene3D" id="1.20.1260.10">
    <property type="match status" value="1"/>
</dbReference>
<dbReference type="InterPro" id="IPR012347">
    <property type="entry name" value="Ferritin-like"/>
</dbReference>
<dbReference type="InterPro" id="IPR009078">
    <property type="entry name" value="Ferritin-like_SF"/>
</dbReference>
<dbReference type="CDD" id="cd00657">
    <property type="entry name" value="Ferritin_like"/>
    <property type="match status" value="1"/>
</dbReference>
<sequence length="144" mass="15311">MSDVEQAFCDALDVEHGVIYGYGMVSAHSPFDVNDLVAAAMREHRDRRDAVIALLGARGVDAPVAAAGYELPMPVTDPDQAAELAVRMENDAAVAWRAVLERAETGEDRELALAALTECAVTAARWNVVRGATPVTETFPGGSE</sequence>
<reference evidence="2 3" key="1">
    <citation type="submission" date="2016-01" db="EMBL/GenBank/DDBJ databases">
        <title>The new phylogeny of the genus Mycobacterium.</title>
        <authorList>
            <person name="Tarcisio F."/>
            <person name="Conor M."/>
            <person name="Antonella G."/>
            <person name="Elisabetta G."/>
            <person name="Giulia F.S."/>
            <person name="Sara T."/>
            <person name="Anna F."/>
            <person name="Clotilde B."/>
            <person name="Roberto B."/>
            <person name="Veronica D.S."/>
            <person name="Fabio R."/>
            <person name="Monica P."/>
            <person name="Olivier J."/>
            <person name="Enrico T."/>
            <person name="Nicola S."/>
        </authorList>
    </citation>
    <scope>NUCLEOTIDE SEQUENCE [LARGE SCALE GENOMIC DNA]</scope>
    <source>
        <strain evidence="2 3">DSM 44153</strain>
    </source>
</reference>
<evidence type="ECO:0000313" key="2">
    <source>
        <dbReference type="EMBL" id="ORX01127.1"/>
    </source>
</evidence>
<dbReference type="OrthoDB" id="5192349at2"/>
<organism evidence="2 3">
    <name type="scientific">Mycolicibacillus trivialis</name>
    <dbReference type="NCBI Taxonomy" id="1798"/>
    <lineage>
        <taxon>Bacteria</taxon>
        <taxon>Bacillati</taxon>
        <taxon>Actinomycetota</taxon>
        <taxon>Actinomycetes</taxon>
        <taxon>Mycobacteriales</taxon>
        <taxon>Mycobacteriaceae</taxon>
        <taxon>Mycolicibacillus</taxon>
    </lineage>
</organism>
<dbReference type="AlphaFoldDB" id="A0A1X2EGM6"/>
<comment type="caution">
    <text evidence="2">The sequence shown here is derived from an EMBL/GenBank/DDBJ whole genome shotgun (WGS) entry which is preliminary data.</text>
</comment>
<dbReference type="Proteomes" id="UP000193090">
    <property type="component" value="Unassembled WGS sequence"/>
</dbReference>
<dbReference type="InterPro" id="IPR029447">
    <property type="entry name" value="DUF4439"/>
</dbReference>
<accession>A0A1X2EGM6</accession>
<evidence type="ECO:0000313" key="3">
    <source>
        <dbReference type="Proteomes" id="UP000193090"/>
    </source>
</evidence>
<keyword evidence="3" id="KW-1185">Reference proteome</keyword>
<dbReference type="SUPFAM" id="SSF47240">
    <property type="entry name" value="Ferritin-like"/>
    <property type="match status" value="1"/>
</dbReference>
<dbReference type="RefSeq" id="WP_085110955.1">
    <property type="nucleotide sequence ID" value="NZ_JACKSN010000188.1"/>
</dbReference>
<dbReference type="STRING" id="1798.AWC30_14765"/>
<proteinExistence type="predicted"/>
<evidence type="ECO:0000259" key="1">
    <source>
        <dbReference type="Pfam" id="PF14530"/>
    </source>
</evidence>
<gene>
    <name evidence="2" type="ORF">AWC30_14765</name>
</gene>
<dbReference type="Pfam" id="PF14530">
    <property type="entry name" value="DUF4439"/>
    <property type="match status" value="1"/>
</dbReference>
<dbReference type="EMBL" id="LQPZ01000040">
    <property type="protein sequence ID" value="ORX01127.1"/>
    <property type="molecule type" value="Genomic_DNA"/>
</dbReference>